<dbReference type="InterPro" id="IPR000089">
    <property type="entry name" value="Biotin_lipoyl"/>
</dbReference>
<sequence>MELNEVLELMERFEGSAIQRMELESKGFRLMLDKALPVAAVPAAPVAVAAPAPVAAPAASAAPAAPAAPAEEGTLIKAPLVGTFYAASSPDAAPFAPVGAEVKKGQTVCILEAMKMMSEVPAPADGVITEVLVSDGELVGFDQPLFRLKKR</sequence>
<evidence type="ECO:0000313" key="10">
    <source>
        <dbReference type="EMBL" id="HIY20900.1"/>
    </source>
</evidence>
<dbReference type="InterPro" id="IPR001882">
    <property type="entry name" value="Biotin_BS"/>
</dbReference>
<evidence type="ECO:0000256" key="2">
    <source>
        <dbReference type="ARBA" id="ARBA00017562"/>
    </source>
</evidence>
<dbReference type="SUPFAM" id="SSF51230">
    <property type="entry name" value="Single hybrid motif"/>
    <property type="match status" value="1"/>
</dbReference>
<keyword evidence="4 8" id="KW-0276">Fatty acid metabolism</keyword>
<keyword evidence="6 8" id="KW-0275">Fatty acid biosynthesis</keyword>
<evidence type="ECO:0000256" key="7">
    <source>
        <dbReference type="ARBA" id="ARBA00023267"/>
    </source>
</evidence>
<dbReference type="GO" id="GO:0006633">
    <property type="term" value="P:fatty acid biosynthetic process"/>
    <property type="evidence" value="ECO:0007669"/>
    <property type="project" value="UniProtKB-KW"/>
</dbReference>
<feature type="domain" description="Lipoyl-binding" evidence="9">
    <location>
        <begin position="73"/>
        <end position="149"/>
    </location>
</feature>
<dbReference type="PROSITE" id="PS50968">
    <property type="entry name" value="BIOTINYL_LIPOYL"/>
    <property type="match status" value="1"/>
</dbReference>
<dbReference type="Pfam" id="PF00364">
    <property type="entry name" value="Biotin_lipoyl"/>
    <property type="match status" value="1"/>
</dbReference>
<dbReference type="Gene3D" id="2.40.50.100">
    <property type="match status" value="1"/>
</dbReference>
<evidence type="ECO:0000256" key="1">
    <source>
        <dbReference type="ARBA" id="ARBA00005194"/>
    </source>
</evidence>
<dbReference type="CDD" id="cd06850">
    <property type="entry name" value="biotinyl_domain"/>
    <property type="match status" value="1"/>
</dbReference>
<name>A0A9D2BYY0_9FIRM</name>
<dbReference type="PANTHER" id="PTHR45266">
    <property type="entry name" value="OXALOACETATE DECARBOXYLASE ALPHA CHAIN"/>
    <property type="match status" value="1"/>
</dbReference>
<reference evidence="10" key="1">
    <citation type="journal article" date="2021" name="PeerJ">
        <title>Extensive microbial diversity within the chicken gut microbiome revealed by metagenomics and culture.</title>
        <authorList>
            <person name="Gilroy R."/>
            <person name="Ravi A."/>
            <person name="Getino M."/>
            <person name="Pursley I."/>
            <person name="Horton D.L."/>
            <person name="Alikhan N.F."/>
            <person name="Baker D."/>
            <person name="Gharbi K."/>
            <person name="Hall N."/>
            <person name="Watson M."/>
            <person name="Adriaenssens E.M."/>
            <person name="Foster-Nyarko E."/>
            <person name="Jarju S."/>
            <person name="Secka A."/>
            <person name="Antonio M."/>
            <person name="Oren A."/>
            <person name="Chaudhuri R.R."/>
            <person name="La Ragione R."/>
            <person name="Hildebrand F."/>
            <person name="Pallen M.J."/>
        </authorList>
    </citation>
    <scope>NUCLEOTIDE SEQUENCE</scope>
    <source>
        <strain evidence="10">ChiBcec16_6824</strain>
    </source>
</reference>
<dbReference type="InterPro" id="IPR011053">
    <property type="entry name" value="Single_hybrid_motif"/>
</dbReference>
<dbReference type="AlphaFoldDB" id="A0A9D2BYY0"/>
<dbReference type="EMBL" id="DXDX01000061">
    <property type="protein sequence ID" value="HIY20900.1"/>
    <property type="molecule type" value="Genomic_DNA"/>
</dbReference>
<dbReference type="NCBIfam" id="TIGR00531">
    <property type="entry name" value="BCCP"/>
    <property type="match status" value="1"/>
</dbReference>
<evidence type="ECO:0000256" key="5">
    <source>
        <dbReference type="ARBA" id="ARBA00023098"/>
    </source>
</evidence>
<dbReference type="GO" id="GO:0009317">
    <property type="term" value="C:acetyl-CoA carboxylase complex"/>
    <property type="evidence" value="ECO:0007669"/>
    <property type="project" value="InterPro"/>
</dbReference>
<dbReference type="PANTHER" id="PTHR45266:SF3">
    <property type="entry name" value="OXALOACETATE DECARBOXYLASE ALPHA CHAIN"/>
    <property type="match status" value="1"/>
</dbReference>
<dbReference type="InterPro" id="IPR001249">
    <property type="entry name" value="AcCoA_biotinCC"/>
</dbReference>
<dbReference type="PROSITE" id="PS00188">
    <property type="entry name" value="BIOTIN"/>
    <property type="match status" value="1"/>
</dbReference>
<proteinExistence type="predicted"/>
<keyword evidence="3 8" id="KW-0444">Lipid biosynthesis</keyword>
<dbReference type="FunFam" id="2.40.50.100:FF:000003">
    <property type="entry name" value="Acetyl-CoA carboxylase biotin carboxyl carrier protein"/>
    <property type="match status" value="1"/>
</dbReference>
<reference evidence="10" key="2">
    <citation type="submission" date="2021-04" db="EMBL/GenBank/DDBJ databases">
        <authorList>
            <person name="Gilroy R."/>
        </authorList>
    </citation>
    <scope>NUCLEOTIDE SEQUENCE</scope>
    <source>
        <strain evidence="10">ChiBcec16_6824</strain>
    </source>
</reference>
<accession>A0A9D2BYY0</accession>
<comment type="function">
    <text evidence="8">This protein is a component of the acetyl coenzyme A carboxylase complex; first, biotin carboxylase catalyzes the carboxylation of the carrier protein and then the transcarboxylase transfers the carboxyl group to form malonyl-CoA.</text>
</comment>
<evidence type="ECO:0000256" key="4">
    <source>
        <dbReference type="ARBA" id="ARBA00022832"/>
    </source>
</evidence>
<organism evidence="10 11">
    <name type="scientific">Candidatus Flavonifractor merdigallinarum</name>
    <dbReference type="NCBI Taxonomy" id="2838589"/>
    <lineage>
        <taxon>Bacteria</taxon>
        <taxon>Bacillati</taxon>
        <taxon>Bacillota</taxon>
        <taxon>Clostridia</taxon>
        <taxon>Eubacteriales</taxon>
        <taxon>Oscillospiraceae</taxon>
        <taxon>Flavonifractor</taxon>
    </lineage>
</organism>
<comment type="pathway">
    <text evidence="1 8">Lipid metabolism; fatty acid biosynthesis.</text>
</comment>
<dbReference type="PRINTS" id="PR01071">
    <property type="entry name" value="ACOABIOTINCC"/>
</dbReference>
<evidence type="ECO:0000313" key="11">
    <source>
        <dbReference type="Proteomes" id="UP000823868"/>
    </source>
</evidence>
<evidence type="ECO:0000256" key="6">
    <source>
        <dbReference type="ARBA" id="ARBA00023160"/>
    </source>
</evidence>
<keyword evidence="10" id="KW-0436">Ligase</keyword>
<evidence type="ECO:0000259" key="9">
    <source>
        <dbReference type="PROSITE" id="PS50968"/>
    </source>
</evidence>
<keyword evidence="5 8" id="KW-0443">Lipid metabolism</keyword>
<dbReference type="GO" id="GO:0003989">
    <property type="term" value="F:acetyl-CoA carboxylase activity"/>
    <property type="evidence" value="ECO:0007669"/>
    <property type="project" value="InterPro"/>
</dbReference>
<gene>
    <name evidence="10" type="primary">accB</name>
    <name evidence="10" type="ORF">H9841_03230</name>
</gene>
<keyword evidence="7 8" id="KW-0092">Biotin</keyword>
<evidence type="ECO:0000256" key="3">
    <source>
        <dbReference type="ARBA" id="ARBA00022516"/>
    </source>
</evidence>
<dbReference type="Proteomes" id="UP000823868">
    <property type="component" value="Unassembled WGS sequence"/>
</dbReference>
<evidence type="ECO:0000256" key="8">
    <source>
        <dbReference type="RuleBase" id="RU364072"/>
    </source>
</evidence>
<protein>
    <recommendedName>
        <fullName evidence="2 8">Biotin carboxyl carrier protein of acetyl-CoA carboxylase</fullName>
    </recommendedName>
</protein>
<dbReference type="InterPro" id="IPR050709">
    <property type="entry name" value="Biotin_Carboxyl_Carrier/Decarb"/>
</dbReference>
<comment type="caution">
    <text evidence="10">The sequence shown here is derived from an EMBL/GenBank/DDBJ whole genome shotgun (WGS) entry which is preliminary data.</text>
</comment>